<gene>
    <name evidence="5" type="ORF">FA14DRAFT_190064</name>
</gene>
<reference evidence="5 6" key="1">
    <citation type="journal article" date="2018" name="Mol. Biol. Evol.">
        <title>Broad Genomic Sampling Reveals a Smut Pathogenic Ancestry of the Fungal Clade Ustilaginomycotina.</title>
        <authorList>
            <person name="Kijpornyongpan T."/>
            <person name="Mondo S.J."/>
            <person name="Barry K."/>
            <person name="Sandor L."/>
            <person name="Lee J."/>
            <person name="Lipzen A."/>
            <person name="Pangilinan J."/>
            <person name="LaButti K."/>
            <person name="Hainaut M."/>
            <person name="Henrissat B."/>
            <person name="Grigoriev I.V."/>
            <person name="Spatafora J.W."/>
            <person name="Aime M.C."/>
        </authorList>
    </citation>
    <scope>NUCLEOTIDE SEQUENCE [LARGE SCALE GENOMIC DNA]</scope>
    <source>
        <strain evidence="5 6">MCA 3882</strain>
    </source>
</reference>
<dbReference type="PANTHER" id="PTHR23240">
    <property type="entry name" value="DNA CROSS-LINK REPAIR PROTEIN PSO2/SNM1-RELATED"/>
    <property type="match status" value="1"/>
</dbReference>
<evidence type="ECO:0000313" key="5">
    <source>
        <dbReference type="EMBL" id="PWN36151.1"/>
    </source>
</evidence>
<dbReference type="RefSeq" id="XP_025356453.1">
    <property type="nucleotide sequence ID" value="XM_025501770.1"/>
</dbReference>
<evidence type="ECO:0000256" key="1">
    <source>
        <dbReference type="ARBA" id="ARBA00022722"/>
    </source>
</evidence>
<evidence type="ECO:0000256" key="3">
    <source>
        <dbReference type="ARBA" id="ARBA00022839"/>
    </source>
</evidence>
<proteinExistence type="predicted"/>
<feature type="compositionally biased region" description="Polar residues" evidence="4">
    <location>
        <begin position="556"/>
        <end position="569"/>
    </location>
</feature>
<dbReference type="GO" id="GO:0000723">
    <property type="term" value="P:telomere maintenance"/>
    <property type="evidence" value="ECO:0007669"/>
    <property type="project" value="TreeGrafter"/>
</dbReference>
<dbReference type="SUPFAM" id="SSF56281">
    <property type="entry name" value="Metallo-hydrolase/oxidoreductase"/>
    <property type="match status" value="1"/>
</dbReference>
<sequence length="928" mass="104483">MAPEHSGFIEEYPLIRVDKFTGTLSKLPEWLSTSAREDLPSFASHYSPPHIQLLSHPHTDHLVGLSSLSQHSAPIYCSETTKRLLLALERKEDRIRFDEGKITTRKRPYRHLRRTEKECNALNAQTGIHALTPWDLLIPLPFDKPIQIQYNANTKIRLTLLPANHMPGSTMFLIEGPRGAVLHTGDLRAEQNFVQDLIAKTHLGRLSIVPSPFMSSPTWPMNVISPSIQSQGIAKSPSDCGSDSKLESVYLDTERIMDSQEPLPRSKAINDVLELIKLYPTSTSFHIDLWTSGYEQFCVGLYKAFAAEEEGLIHIDRYKAELFEIMANGEAEFASLADMVHQDKQKCGRFCISDNPSCIQREGVIRIKPHESICVEKWQEKRLELIEQIKQARKGKIEFPTELPLPIQRHSPLPELYKMIASLRPRHLIANTATPTARFISARMSENIGLAGAGEAEERQRNSTRKSNAEDAEEDDRKWQEFSKVWQSTEVEDPTSIESRKLTQAEAFFERVSRFRTILYGQKKMDSERLLLECLDAASDEFPHDPLPPASASVLCPSSSRDNVQQNPLSTRKAKIWEAPGKYASVNASPFMTAAMREARSSSTTTSNTPIRVSSADQNNVPTLTTELASRYLAYAAMYLGWKIRNPSHYRQEMAWRAIRKVKPVLAKQTEEALQKELGWAIPPWDEVSFSSISIQPNVTETSIATQAPPTPSTPCPLPSHTIAQSISPLELGRGAKALQSQLAREAESQQSLFSDDLESSQGDGMNDNQEEIQLERLESPPCAQRYQRTQHTIHLTLSQLRETVQCLRTGNVLPAFRAIGHSCFDSIIDEWLTANKAPSFSQSRRGRSPSIDGERMRCQLDLIGVAAKSQRARRLLGWDSVDLRKAHYALRAIFEEHPGISSPSLHIAVPHAKRAKIVLRYLQPHLT</sequence>
<dbReference type="OrthoDB" id="5561659at2759"/>
<keyword evidence="6" id="KW-1185">Reference proteome</keyword>
<dbReference type="GO" id="GO:0003684">
    <property type="term" value="F:damaged DNA binding"/>
    <property type="evidence" value="ECO:0007669"/>
    <property type="project" value="TreeGrafter"/>
</dbReference>
<protein>
    <recommendedName>
        <fullName evidence="7">DNA repair metallo-beta-lactamase domain-containing protein</fullName>
    </recommendedName>
</protein>
<dbReference type="EMBL" id="KZ819603">
    <property type="protein sequence ID" value="PWN36151.1"/>
    <property type="molecule type" value="Genomic_DNA"/>
</dbReference>
<organism evidence="5 6">
    <name type="scientific">Meira miltonrushii</name>
    <dbReference type="NCBI Taxonomy" id="1280837"/>
    <lineage>
        <taxon>Eukaryota</taxon>
        <taxon>Fungi</taxon>
        <taxon>Dikarya</taxon>
        <taxon>Basidiomycota</taxon>
        <taxon>Ustilaginomycotina</taxon>
        <taxon>Exobasidiomycetes</taxon>
        <taxon>Exobasidiales</taxon>
        <taxon>Brachybasidiaceae</taxon>
        <taxon>Meira</taxon>
    </lineage>
</organism>
<feature type="region of interest" description="Disordered" evidence="4">
    <location>
        <begin position="545"/>
        <end position="569"/>
    </location>
</feature>
<accession>A0A316VJF0</accession>
<name>A0A316VJF0_9BASI</name>
<dbReference type="GO" id="GO:0006303">
    <property type="term" value="P:double-strand break repair via nonhomologous end joining"/>
    <property type="evidence" value="ECO:0007669"/>
    <property type="project" value="TreeGrafter"/>
</dbReference>
<dbReference type="InterPro" id="IPR036866">
    <property type="entry name" value="RibonucZ/Hydroxyglut_hydro"/>
</dbReference>
<dbReference type="STRING" id="1280837.A0A316VJF0"/>
<feature type="region of interest" description="Disordered" evidence="4">
    <location>
        <begin position="451"/>
        <end position="478"/>
    </location>
</feature>
<dbReference type="AlphaFoldDB" id="A0A316VJF0"/>
<dbReference type="GO" id="GO:0035312">
    <property type="term" value="F:5'-3' DNA exonuclease activity"/>
    <property type="evidence" value="ECO:0007669"/>
    <property type="project" value="TreeGrafter"/>
</dbReference>
<dbReference type="Gene3D" id="3.60.15.10">
    <property type="entry name" value="Ribonuclease Z/Hydroxyacylglutathione hydrolase-like"/>
    <property type="match status" value="1"/>
</dbReference>
<evidence type="ECO:0000256" key="4">
    <source>
        <dbReference type="SAM" id="MobiDB-lite"/>
    </source>
</evidence>
<dbReference type="GO" id="GO:0036297">
    <property type="term" value="P:interstrand cross-link repair"/>
    <property type="evidence" value="ECO:0007669"/>
    <property type="project" value="TreeGrafter"/>
</dbReference>
<keyword evidence="2" id="KW-0378">Hydrolase</keyword>
<evidence type="ECO:0000256" key="2">
    <source>
        <dbReference type="ARBA" id="ARBA00022801"/>
    </source>
</evidence>
<keyword evidence="1" id="KW-0540">Nuclease</keyword>
<dbReference type="PANTHER" id="PTHR23240:SF8">
    <property type="entry name" value="PROTEIN ARTEMIS"/>
    <property type="match status" value="1"/>
</dbReference>
<dbReference type="GeneID" id="37023551"/>
<evidence type="ECO:0008006" key="7">
    <source>
        <dbReference type="Google" id="ProtNLM"/>
    </source>
</evidence>
<dbReference type="Proteomes" id="UP000245771">
    <property type="component" value="Unassembled WGS sequence"/>
</dbReference>
<keyword evidence="3" id="KW-0269">Exonuclease</keyword>
<dbReference type="InParanoid" id="A0A316VJF0"/>
<evidence type="ECO:0000313" key="6">
    <source>
        <dbReference type="Proteomes" id="UP000245771"/>
    </source>
</evidence>